<feature type="region of interest" description="Disordered" evidence="1">
    <location>
        <begin position="75"/>
        <end position="105"/>
    </location>
</feature>
<dbReference type="GeneID" id="68099929"/>
<dbReference type="Proteomes" id="UP000816034">
    <property type="component" value="Unassembled WGS sequence"/>
</dbReference>
<dbReference type="RefSeq" id="XP_044546598.1">
    <property type="nucleotide sequence ID" value="XM_044697444.1"/>
</dbReference>
<dbReference type="PANTHER" id="PTHR11145">
    <property type="entry name" value="BTB/POZ DOMAIN-CONTAINING ADAPTER FOR CUL3-MEDIATED RHOA DEGRADATION PROTEIN FAMILY MEMBER"/>
    <property type="match status" value="1"/>
</dbReference>
<feature type="compositionally biased region" description="Basic and acidic residues" evidence="1">
    <location>
        <begin position="84"/>
        <end position="103"/>
    </location>
</feature>
<organism evidence="3 4">
    <name type="scientific">Naegleria lovaniensis</name>
    <name type="common">Amoeba</name>
    <dbReference type="NCBI Taxonomy" id="51637"/>
    <lineage>
        <taxon>Eukaryota</taxon>
        <taxon>Discoba</taxon>
        <taxon>Heterolobosea</taxon>
        <taxon>Tetramitia</taxon>
        <taxon>Eutetramitia</taxon>
        <taxon>Vahlkampfiidae</taxon>
        <taxon>Naegleria</taxon>
    </lineage>
</organism>
<feature type="domain" description="BTB" evidence="2">
    <location>
        <begin position="311"/>
        <end position="408"/>
    </location>
</feature>
<gene>
    <name evidence="3" type="ORF">C9374_007475</name>
</gene>
<dbReference type="EMBL" id="PYSW02000029">
    <property type="protein sequence ID" value="KAG2379336.1"/>
    <property type="molecule type" value="Genomic_DNA"/>
</dbReference>
<dbReference type="CDD" id="cd18316">
    <property type="entry name" value="BTB_POZ_KCTD-like"/>
    <property type="match status" value="1"/>
</dbReference>
<feature type="domain" description="BTB" evidence="2">
    <location>
        <begin position="120"/>
        <end position="229"/>
    </location>
</feature>
<dbReference type="SUPFAM" id="SSF54695">
    <property type="entry name" value="POZ domain"/>
    <property type="match status" value="2"/>
</dbReference>
<protein>
    <recommendedName>
        <fullName evidence="2">BTB domain-containing protein</fullName>
    </recommendedName>
</protein>
<dbReference type="Gene3D" id="3.30.710.10">
    <property type="entry name" value="Potassium Channel Kv1.1, Chain A"/>
    <property type="match status" value="2"/>
</dbReference>
<proteinExistence type="predicted"/>
<evidence type="ECO:0000259" key="2">
    <source>
        <dbReference type="SMART" id="SM00225"/>
    </source>
</evidence>
<dbReference type="InterPro" id="IPR000210">
    <property type="entry name" value="BTB/POZ_dom"/>
</dbReference>
<feature type="region of interest" description="Disordered" evidence="1">
    <location>
        <begin position="1046"/>
        <end position="1074"/>
    </location>
</feature>
<dbReference type="InterPro" id="IPR011333">
    <property type="entry name" value="SKP1/BTB/POZ_sf"/>
</dbReference>
<feature type="region of interest" description="Disordered" evidence="1">
    <location>
        <begin position="585"/>
        <end position="606"/>
    </location>
</feature>
<dbReference type="GO" id="GO:0051260">
    <property type="term" value="P:protein homooligomerization"/>
    <property type="evidence" value="ECO:0007669"/>
    <property type="project" value="InterPro"/>
</dbReference>
<dbReference type="InterPro" id="IPR045068">
    <property type="entry name" value="BACURD1-3"/>
</dbReference>
<evidence type="ECO:0000313" key="3">
    <source>
        <dbReference type="EMBL" id="KAG2379336.1"/>
    </source>
</evidence>
<dbReference type="InterPro" id="IPR003131">
    <property type="entry name" value="T1-type_BTB"/>
</dbReference>
<dbReference type="Pfam" id="PF02214">
    <property type="entry name" value="BTB_2"/>
    <property type="match status" value="2"/>
</dbReference>
<accession>A0AA88GLH3</accession>
<dbReference type="Pfam" id="PF26128">
    <property type="entry name" value="Gad2"/>
    <property type="match status" value="1"/>
</dbReference>
<reference evidence="3 4" key="1">
    <citation type="journal article" date="2018" name="BMC Genomics">
        <title>The genome of Naegleria lovaniensis, the basis for a comparative approach to unravel pathogenicity factors of the human pathogenic amoeba N. fowleri.</title>
        <authorList>
            <person name="Liechti N."/>
            <person name="Schurch N."/>
            <person name="Bruggmann R."/>
            <person name="Wittwer M."/>
        </authorList>
    </citation>
    <scope>NUCLEOTIDE SEQUENCE [LARGE SCALE GENOMIC DNA]</scope>
    <source>
        <strain evidence="3 4">ATCC 30569</strain>
    </source>
</reference>
<feature type="compositionally biased region" description="Acidic residues" evidence="1">
    <location>
        <begin position="587"/>
        <end position="606"/>
    </location>
</feature>
<dbReference type="PANTHER" id="PTHR11145:SF8">
    <property type="entry name" value="RE57120P"/>
    <property type="match status" value="1"/>
</dbReference>
<dbReference type="AlphaFoldDB" id="A0AA88GLH3"/>
<name>A0AA88GLH3_NAELO</name>
<feature type="compositionally biased region" description="Basic residues" evidence="1">
    <location>
        <begin position="1046"/>
        <end position="1058"/>
    </location>
</feature>
<comment type="caution">
    <text evidence="3">The sequence shown here is derived from an EMBL/GenBank/DDBJ whole genome shotgun (WGS) entry which is preliminary data.</text>
</comment>
<evidence type="ECO:0000256" key="1">
    <source>
        <dbReference type="SAM" id="MobiDB-lite"/>
    </source>
</evidence>
<sequence length="1095" mass="128627">MLPSPTLQVKRKREENSHPSSNDHQEEGHSEEPAHLLMREQLERFRIEKLMKLKTEKERYEARKKELEILEKFMYSSSSGSNDDETRPQEVSHEKQQQDHEPQDQTIDPILDDILSSQKNLVHIHVGGKNFVTTLQTLTKRENMIKVMLNSDFKIDKDENGAILFKDRNPDYFPHILEHLRTGSTTHIGLWEEHGAESIQHLKNLLEESDFFGTTKLSERICQLLTEFGEQPEGMQEDDDDDVQEVTMPTVFNDTMVSENQHLADDEWISKFNQLTVQEKSRVEKYFNEHESLLEQEKQIVLEKESNLQPTFITFNVRGVKFSINIEKLVKHSESIFIDMLRKMDKTSSIFLDRDPDVYGVIFNYLESGNTSCIPKELPKQKQIYKEAKELRLRELTEYFDPFRYPIELLGEKLIKMKQEEDLLRNLYVVDRDNSMLDDPYLHLVSVFGTDHQLRDFSRYDPPKGIGLLFDFEDPNEASAFSSKKNSIPSVPKLCESRQDFFRQFNAFTYGLFKDMDWNNCFVAGGSVLAAALQVEQIKLRDHFKNPTHSNTDLDEPNENLLYNWDNDDGDVVIEHEHSKDEKVLNSDDEYVTDSEGESENESDYDSNVELVKPEMFDCRLARYYTSSNTWKNSDIDLFFYGLSEEQAENKIIEIFNLFKKNLKKIPHQFYKVPSLGKFTIDDIVTFRTEHAITFRFNNPIRPVQIILRIYKNPAEILMGFDVPSCCFGFDGNQLYCLPRAKEAIRMRCNWVDPDRQSTTYEVRLVKYAMRGFRIGVPGFSFKKVRDPIFVRPDKLRVFCARNSKAGIAKFTGLAKILIMRLTYRCPFVHSILQRAMTRAQVSKARDILKPNENHDYAQVSFVRTRRERAISISRDWSKREARLQYVIHELHKQPFFVQTLNDIDGILNITHCKEYALPQKIKWITIEPGRQYVGSFHPSTINFFADAYSKAATCVWKSKYVWEWRKDNSTYEKQQFDVDTSCELERRFKKFFKEETLSKKHSPTRYYRINEYQYVDLLKMVLVDKSGPVEKKKAVQRRRTARKLVKKSVRTEHKHRSLSKEPQENEIVEVSSDDSDVEHFPELTQNKLSGVFFF</sequence>
<evidence type="ECO:0000313" key="4">
    <source>
        <dbReference type="Proteomes" id="UP000816034"/>
    </source>
</evidence>
<feature type="region of interest" description="Disordered" evidence="1">
    <location>
        <begin position="1"/>
        <end position="38"/>
    </location>
</feature>
<feature type="compositionally biased region" description="Acidic residues" evidence="1">
    <location>
        <begin position="1065"/>
        <end position="1074"/>
    </location>
</feature>
<feature type="compositionally biased region" description="Basic and acidic residues" evidence="1">
    <location>
        <begin position="12"/>
        <end position="38"/>
    </location>
</feature>
<dbReference type="SMART" id="SM00225">
    <property type="entry name" value="BTB"/>
    <property type="match status" value="2"/>
</dbReference>
<keyword evidence="4" id="KW-1185">Reference proteome</keyword>